<keyword evidence="1" id="KW-0812">Transmembrane</keyword>
<evidence type="ECO:0000256" key="1">
    <source>
        <dbReference type="SAM" id="Phobius"/>
    </source>
</evidence>
<gene>
    <name evidence="2" type="ORF">CLPA_c18810</name>
    <name evidence="3" type="ORF">CP6013_01299</name>
</gene>
<dbReference type="eggNOG" id="COG2165">
    <property type="taxonomic scope" value="Bacteria"/>
</dbReference>
<dbReference type="InterPro" id="IPR012902">
    <property type="entry name" value="N_methyl_site"/>
</dbReference>
<dbReference type="RefSeq" id="WP_003444122.1">
    <property type="nucleotide sequence ID" value="NZ_JPGY02000001.1"/>
</dbReference>
<dbReference type="SUPFAM" id="SSF54523">
    <property type="entry name" value="Pili subunits"/>
    <property type="match status" value="1"/>
</dbReference>
<evidence type="ECO:0000313" key="2">
    <source>
        <dbReference type="EMBL" id="AJA51939.1"/>
    </source>
</evidence>
<dbReference type="Proteomes" id="UP000028042">
    <property type="component" value="Unassembled WGS sequence"/>
</dbReference>
<evidence type="ECO:0000313" key="5">
    <source>
        <dbReference type="Proteomes" id="UP000030905"/>
    </source>
</evidence>
<name>A0A0H3J212_CLOPA</name>
<keyword evidence="1" id="KW-1133">Transmembrane helix</keyword>
<protein>
    <submittedName>
        <fullName evidence="2">Prepilin-type N-terminal cleavage/methylation domain-containing protein</fullName>
    </submittedName>
</protein>
<dbReference type="Gene3D" id="3.30.700.10">
    <property type="entry name" value="Glycoprotein, Type 4 Pilin"/>
    <property type="match status" value="1"/>
</dbReference>
<reference evidence="2 5" key="1">
    <citation type="journal article" date="2015" name="Genome Announc.">
        <title>Complete Genome Sequence of the Nitrogen-Fixing and Solvent-Producing Clostridium pasteurianum DSM 525.</title>
        <authorList>
            <person name="Poehlein A."/>
            <person name="Grosse-Honebrink A."/>
            <person name="Zhang Y."/>
            <person name="Minton N.P."/>
            <person name="Daniel R."/>
        </authorList>
    </citation>
    <scope>NUCLEOTIDE SEQUENCE [LARGE SCALE GENOMIC DNA]</scope>
    <source>
        <strain evidence="2">DSM 525</strain>
        <strain evidence="5">DSM 525 / ATCC 6013</strain>
    </source>
</reference>
<dbReference type="Proteomes" id="UP000030905">
    <property type="component" value="Chromosome"/>
</dbReference>
<proteinExistence type="predicted"/>
<sequence length="123" mass="13880">MEKFKKGFTLIEVIIVIAIIAILGGMLIPKYTGYIKKTNEAKAEQISKMIFVSAMRSYMNNEKFVREEVAEAINEDMNISDLNINVKNPSDEGDTIYANFNTANDKYTVIIKGNNSTFTLNKN</sequence>
<evidence type="ECO:0000313" key="3">
    <source>
        <dbReference type="EMBL" id="KRU12052.1"/>
    </source>
</evidence>
<feature type="transmembrane region" description="Helical" evidence="1">
    <location>
        <begin position="7"/>
        <end position="28"/>
    </location>
</feature>
<dbReference type="PROSITE" id="PS00409">
    <property type="entry name" value="PROKAR_NTER_METHYL"/>
    <property type="match status" value="1"/>
</dbReference>
<keyword evidence="5" id="KW-1185">Reference proteome</keyword>
<dbReference type="KEGG" id="cpat:CLPA_c18810"/>
<dbReference type="EMBL" id="CP009268">
    <property type="protein sequence ID" value="AJA51939.1"/>
    <property type="molecule type" value="Genomic_DNA"/>
</dbReference>
<evidence type="ECO:0000313" key="4">
    <source>
        <dbReference type="Proteomes" id="UP000028042"/>
    </source>
</evidence>
<dbReference type="InterPro" id="IPR045584">
    <property type="entry name" value="Pilin-like"/>
</dbReference>
<accession>A0A0H3J212</accession>
<organism evidence="2 5">
    <name type="scientific">Clostridium pasteurianum DSM 525 = ATCC 6013</name>
    <dbReference type="NCBI Taxonomy" id="1262449"/>
    <lineage>
        <taxon>Bacteria</taxon>
        <taxon>Bacillati</taxon>
        <taxon>Bacillota</taxon>
        <taxon>Clostridia</taxon>
        <taxon>Eubacteriales</taxon>
        <taxon>Clostridiaceae</taxon>
        <taxon>Clostridium</taxon>
    </lineage>
</organism>
<keyword evidence="1" id="KW-0472">Membrane</keyword>
<dbReference type="EMBL" id="JPGY02000001">
    <property type="protein sequence ID" value="KRU12052.1"/>
    <property type="molecule type" value="Genomic_DNA"/>
</dbReference>
<reference evidence="3" key="2">
    <citation type="submission" date="2015-10" db="EMBL/GenBank/DDBJ databases">
        <title>Improved Draft Genome Sequence of Clostridium pasteurianum Strain ATCC 6013 (DSM 525) Using a Hybrid Next-Generation Sequencing Approach.</title>
        <authorList>
            <person name="Pyne M.E."/>
            <person name="Utturkar S.M."/>
            <person name="Brown S.D."/>
            <person name="Moo-Young M."/>
            <person name="Chung D.A."/>
            <person name="Chou P.C."/>
        </authorList>
    </citation>
    <scope>NUCLEOTIDE SEQUENCE</scope>
    <source>
        <strain evidence="3">ATCC 6013</strain>
    </source>
</reference>
<reference evidence="3 4" key="3">
    <citation type="journal article" name="Genome Announc.">
        <title>Improved Draft Genome Sequence of Clostridium pasteurianum Strain ATCC 6013 (DSM 525) Using a Hybrid Next-Generation Sequencing Approach.</title>
        <authorList>
            <person name="Pyne M.E."/>
            <person name="Utturkar S."/>
            <person name="Brown S.D."/>
            <person name="Moo-Young M."/>
            <person name="Chung D.A."/>
            <person name="Chou C.P."/>
        </authorList>
    </citation>
    <scope>NUCLEOTIDE SEQUENCE [LARGE SCALE GENOMIC DNA]</scope>
    <source>
        <strain evidence="3 4">ATCC 6013</strain>
    </source>
</reference>
<dbReference type="PATRIC" id="fig|1262449.3.peg.1720"/>
<dbReference type="Pfam" id="PF07963">
    <property type="entry name" value="N_methyl"/>
    <property type="match status" value="1"/>
</dbReference>
<dbReference type="AlphaFoldDB" id="A0A0H3J212"/>
<dbReference type="NCBIfam" id="TIGR02532">
    <property type="entry name" value="IV_pilin_GFxxxE"/>
    <property type="match status" value="1"/>
</dbReference>
<dbReference type="KEGG" id="cpae:CPAST_c18810"/>